<feature type="compositionally biased region" description="Polar residues" evidence="1">
    <location>
        <begin position="28"/>
        <end position="49"/>
    </location>
</feature>
<feature type="domain" description="Prokaryotic-type class I peptide chain release factors" evidence="2">
    <location>
        <begin position="68"/>
        <end position="191"/>
    </location>
</feature>
<evidence type="ECO:0000313" key="3">
    <source>
        <dbReference type="EMBL" id="PLN80459.1"/>
    </source>
</evidence>
<dbReference type="GO" id="GO:0004045">
    <property type="term" value="F:peptidyl-tRNA hydrolase activity"/>
    <property type="evidence" value="ECO:0007669"/>
    <property type="project" value="TreeGrafter"/>
</dbReference>
<dbReference type="OrthoDB" id="270639at2759"/>
<reference evidence="4" key="1">
    <citation type="submission" date="2017-12" db="EMBL/GenBank/DDBJ databases">
        <authorList>
            <consortium name="DOE Joint Genome Institute"/>
            <person name="Mondo S.J."/>
            <person name="Kjaerbolling I."/>
            <person name="Vesth T.C."/>
            <person name="Frisvad J.C."/>
            <person name="Nybo J.L."/>
            <person name="Theobald S."/>
            <person name="Kuo A."/>
            <person name="Bowyer P."/>
            <person name="Matsuda Y."/>
            <person name="Lyhne E.K."/>
            <person name="Kogle M.E."/>
            <person name="Clum A."/>
            <person name="Lipzen A."/>
            <person name="Salamov A."/>
            <person name="Ngan C.Y."/>
            <person name="Daum C."/>
            <person name="Chiniquy J."/>
            <person name="Barry K."/>
            <person name="LaButti K."/>
            <person name="Haridas S."/>
            <person name="Simmons B.A."/>
            <person name="Magnuson J.K."/>
            <person name="Mortensen U.H."/>
            <person name="Larsen T.O."/>
            <person name="Grigoriev I.V."/>
            <person name="Baker S.E."/>
            <person name="Andersen M.R."/>
            <person name="Nordberg H.P."/>
            <person name="Cantor M.N."/>
            <person name="Hua S.X."/>
        </authorList>
    </citation>
    <scope>NUCLEOTIDE SEQUENCE [LARGE SCALE GENOMIC DNA]</scope>
    <source>
        <strain evidence="4">IBT 19404</strain>
    </source>
</reference>
<gene>
    <name evidence="3" type="ORF">BDW42DRAFT_112698</name>
</gene>
<evidence type="ECO:0000313" key="4">
    <source>
        <dbReference type="Proteomes" id="UP000235023"/>
    </source>
</evidence>
<evidence type="ECO:0000259" key="2">
    <source>
        <dbReference type="Pfam" id="PF00472"/>
    </source>
</evidence>
<dbReference type="PANTHER" id="PTHR11075:SF54">
    <property type="entry name" value="LARGE RIBOSOMAL SUBUNIT PROTEIN ML62"/>
    <property type="match status" value="1"/>
</dbReference>
<dbReference type="GO" id="GO:0016150">
    <property type="term" value="F:translation release factor activity, codon nonspecific"/>
    <property type="evidence" value="ECO:0007669"/>
    <property type="project" value="TreeGrafter"/>
</dbReference>
<feature type="compositionally biased region" description="Basic residues" evidence="1">
    <location>
        <begin position="188"/>
        <end position="206"/>
    </location>
</feature>
<dbReference type="InterPro" id="IPR052104">
    <property type="entry name" value="Mito_Release_Factor_mL62"/>
</dbReference>
<organism evidence="3 4">
    <name type="scientific">Aspergillus taichungensis</name>
    <dbReference type="NCBI Taxonomy" id="482145"/>
    <lineage>
        <taxon>Eukaryota</taxon>
        <taxon>Fungi</taxon>
        <taxon>Dikarya</taxon>
        <taxon>Ascomycota</taxon>
        <taxon>Pezizomycotina</taxon>
        <taxon>Eurotiomycetes</taxon>
        <taxon>Eurotiomycetidae</taxon>
        <taxon>Eurotiales</taxon>
        <taxon>Aspergillaceae</taxon>
        <taxon>Aspergillus</taxon>
        <taxon>Aspergillus subgen. Circumdati</taxon>
    </lineage>
</organism>
<protein>
    <recommendedName>
        <fullName evidence="2">Prokaryotic-type class I peptide chain release factors domain-containing protein</fullName>
    </recommendedName>
</protein>
<dbReference type="PANTHER" id="PTHR11075">
    <property type="entry name" value="PEPTIDE CHAIN RELEASE FACTOR"/>
    <property type="match status" value="1"/>
</dbReference>
<name>A0A2J5HSY8_9EURO</name>
<dbReference type="Gene3D" id="3.30.160.20">
    <property type="match status" value="1"/>
</dbReference>
<dbReference type="EMBL" id="KZ559547">
    <property type="protein sequence ID" value="PLN80459.1"/>
    <property type="molecule type" value="Genomic_DNA"/>
</dbReference>
<feature type="region of interest" description="Disordered" evidence="1">
    <location>
        <begin position="164"/>
        <end position="206"/>
    </location>
</feature>
<dbReference type="InterPro" id="IPR000352">
    <property type="entry name" value="Pep_chain_release_fac_I"/>
</dbReference>
<proteinExistence type="predicted"/>
<dbReference type="GO" id="GO:0005762">
    <property type="term" value="C:mitochondrial large ribosomal subunit"/>
    <property type="evidence" value="ECO:0007669"/>
    <property type="project" value="TreeGrafter"/>
</dbReference>
<feature type="compositionally biased region" description="Basic and acidic residues" evidence="1">
    <location>
        <begin position="171"/>
        <end position="187"/>
    </location>
</feature>
<sequence length="206" mass="23064">MIPQPARIFLTTRRSPPSWLPLPHPRPTSSLRTFASRRTASLTNTTASPSDDEVTEARRWLSTFDSKSIPRHLCEISFSRSGGPGGQNVNKVNSKATLKLPLHALLPLLPPLLHGPLRSSRYFAERSESLVIQSQESRKQTSNVDACYDKLYQLLRTTADDAIPGETSQAQKDRVAKLKKAENETRLKTKKFLSSKKASRRGRSDE</sequence>
<accession>A0A2J5HSY8</accession>
<feature type="region of interest" description="Disordered" evidence="1">
    <location>
        <begin position="14"/>
        <end position="53"/>
    </location>
</feature>
<dbReference type="AlphaFoldDB" id="A0A2J5HSY8"/>
<evidence type="ECO:0000256" key="1">
    <source>
        <dbReference type="SAM" id="MobiDB-lite"/>
    </source>
</evidence>
<dbReference type="Proteomes" id="UP000235023">
    <property type="component" value="Unassembled WGS sequence"/>
</dbReference>
<dbReference type="GO" id="GO:0070126">
    <property type="term" value="P:mitochondrial translational termination"/>
    <property type="evidence" value="ECO:0007669"/>
    <property type="project" value="TreeGrafter"/>
</dbReference>
<dbReference type="SUPFAM" id="SSF110916">
    <property type="entry name" value="Peptidyl-tRNA hydrolase domain-like"/>
    <property type="match status" value="1"/>
</dbReference>
<dbReference type="Pfam" id="PF00472">
    <property type="entry name" value="RF-1"/>
    <property type="match status" value="1"/>
</dbReference>
<keyword evidence="4" id="KW-1185">Reference proteome</keyword>